<reference evidence="3 4" key="1">
    <citation type="journal article" date="2020" name="Syst. Appl. Microbiol.">
        <title>Alienimonas chondri sp. nov., a novel planctomycete isolated from the biofilm of the red alga Chondrus crispus.</title>
        <authorList>
            <person name="Vitorino I."/>
            <person name="Albuquerque L."/>
            <person name="Wiegand S."/>
            <person name="Kallscheuer N."/>
            <person name="da Costa M.S."/>
            <person name="Lobo-da-Cunha A."/>
            <person name="Jogler C."/>
            <person name="Lage O.M."/>
        </authorList>
    </citation>
    <scope>NUCLEOTIDE SEQUENCE [LARGE SCALE GENOMIC DNA]</scope>
    <source>
        <strain evidence="3 4">LzC2</strain>
    </source>
</reference>
<proteinExistence type="predicted"/>
<feature type="domain" description="Tyrosinase copper-binding" evidence="2">
    <location>
        <begin position="1392"/>
        <end position="1403"/>
    </location>
</feature>
<evidence type="ECO:0000313" key="4">
    <source>
        <dbReference type="Proteomes" id="UP000609651"/>
    </source>
</evidence>
<keyword evidence="1" id="KW-0472">Membrane</keyword>
<keyword evidence="1" id="KW-0812">Transmembrane</keyword>
<gene>
    <name evidence="3" type="ORF">LzC2_17040</name>
</gene>
<comment type="caution">
    <text evidence="3">The sequence shown here is derived from an EMBL/GenBank/DDBJ whole genome shotgun (WGS) entry which is preliminary data.</text>
</comment>
<keyword evidence="4" id="KW-1185">Reference proteome</keyword>
<evidence type="ECO:0000256" key="1">
    <source>
        <dbReference type="SAM" id="Phobius"/>
    </source>
</evidence>
<organism evidence="3 4">
    <name type="scientific">Alienimonas chondri</name>
    <dbReference type="NCBI Taxonomy" id="2681879"/>
    <lineage>
        <taxon>Bacteria</taxon>
        <taxon>Pseudomonadati</taxon>
        <taxon>Planctomycetota</taxon>
        <taxon>Planctomycetia</taxon>
        <taxon>Planctomycetales</taxon>
        <taxon>Planctomycetaceae</taxon>
        <taxon>Alienimonas</taxon>
    </lineage>
</organism>
<dbReference type="EMBL" id="WTPX01000044">
    <property type="protein sequence ID" value="NNJ25631.1"/>
    <property type="molecule type" value="Genomic_DNA"/>
</dbReference>
<dbReference type="RefSeq" id="WP_171185845.1">
    <property type="nucleotide sequence ID" value="NZ_WTPX01000044.1"/>
</dbReference>
<evidence type="ECO:0000259" key="2">
    <source>
        <dbReference type="PROSITE" id="PS00498"/>
    </source>
</evidence>
<feature type="transmembrane region" description="Helical" evidence="1">
    <location>
        <begin position="27"/>
        <end position="48"/>
    </location>
</feature>
<sequence length="2071" mass="222396">MNVRRTSSRLVWPAPPFRGGAERRGTVIVVVIALLGALMLLGFLFLTLTMQEEQGSYNFSKAHDLPAEKDPDVFFNWALEQVIVGPPDEARNSILYGGYKSLMPNMVGGDLTPFDGQGVGTAWSTVNNRPELDLNRDGNLDGGDQFALQMTFAAGSQFGTLADLTTVQDFYSVMRTDPSLSRLPTPDADFTYPDLNSAFLAYDWIEPTTGLRVVIPSFHRPQLLRNRIPPSGLANNDYLLDPDAGEWDNVGGTTVHPWYTRAETLPYVMRPHLQRRSVAVNPENSTSYSVLYQDENYARRFVTEAYPDSLATNDPNYIPPLDLSVNREPMWRVGAGDAAAKLAGDATGDVDAAAVPHYADSYDADPDNDGVFDAIWLDLDFPIQNAGDGAGQFVPMFALKIIDVDALFNLNAHGNSYGSYADADANGVDDSLTLQGAHYNGNTAVPSISQSGPGRTPDEVNPGWALSGHNTATSGATADEVQAFSEFFDTAWSGGPDQSRNLEWWFLLHGRATFKTDPRSGARVPDDLLVGRYGESDRLEDGAGLVIAGDPQAAAYFPYPGLSANSLNVAGAGDDNYNSLEGMGRPLPGLVYGGARGYNAGAGLQMVAFAEGVPLDRRGSGFDTDAFRGLRRLFLVDTNAAINTAGTQAEDGNVRFRFPTYMNAVLPLFPAGGGPAAGFSNVGVFQVMRNWFATTGLFEGRTFTNSAYALSLAAGTGAPQQGTATAPLVGRGAAGASLAKPSNGATGAVADGTPLTAGDTAPSSYGALTGQLNAVRQFNRLQVDDPAETIRDFDLAQSQTTDALFGPAETARLHMSDADYRIAKTSSRLLELAPVSFAEAPKHELIRQRFTTVSWDVATSAGRFEAPVAGIQSPGATDRDWENSQLTAADVPSATNPPRVFPPVFGGTYGDANDPFRAEVRAILAHAARNVEINNPAQKRVLRGLVRKLSFNAVAERVTNPADPLFDRTAAIDVDGDGTDDGQGELRLRTLTPHPTQTSGATPQPFEATEVLGPVGHPALANYKNTTGSIPRFGISDEGLRSAALASPGTGLLTWDFSNINGQQALRAQEWHARRDRQNLARDIYVLLYTVGGVNPTNATLDYTGDNAGHAIYSEEQLREMAQLAVNVVDAMDPDPVRTLFVYDKDLSNGYTYYDDGYANPPGPTAAGRGMVVGVERQEVAISEALANITWAEENFNQADASDRGNQVNHVLTEWDDSGVATGGPQDFLFLELAYTGPGELNFAEHPVTDEPGENYRIIVRDPRDTRQFREDAGALGQSGMQARAIIPRAGKLTAARPYYTIANANDGYIDGSPLFNTAAARSRMRVNLSQTKASVGAVGNASWITLAPQPFATNARQTDNDPANGEVLRDTLPANDAQILDTLVTGPDANDPTFWMQHLNNDLTATLRANPGVAGQNDLFSRVDPSVKPERLDQTPVVEVLLQTRLNPLRAPKESDPTAADYADEDRDNPWITVDRTRVVTTRLDIFDQDDNGGVTRGDGAFGGHFVAGGAVGGPIEILNQTNATPKVASRVRMEPLLRASELAAVGRTNAERSLLDTSDRATAEGYGPVIFNSIGGHDRNSPGGHAGQQRPFSLWQPHFDREFAGPADLIGVPLYDSESLAGLTATNDRAFGSGMSDIKKTAFQEFASLSTQNDRQIGLGFDPTPQDATQTVGAGNDAILNEFNVVGSRLLYPDVARKSWQDPLIGAAGTEHLNSWYRLLQYVGTPRRTSEMIDAAAETVQIGPTARLGTDGAFSVGSVRRAGRINFNTLRHPHVLAGVIDDPRVHDDPGTTLPMRNATFTPAAVGLGAFNSDLYGAMLLSRDGRDPLVTPGVWGDGASRAVLPGIALRGMAEGGGMNGNPFTGYHNPTRSLDDGAVPDAAVSLREAMQSTPLRLRPQAAPWIGTGSTPLNGNNTRTSALPRAFFGVGAENVNAQTGDGGNNPADLDFTTRYRLLNKVLNSATHRSNVFLCFVQVDFFQARELRLGDVNPSAADPEQRFTRIGAKRGDSPRYRGVFLIDRSKAPALLRADHLPTTGNAGENTYSFARDPLSGGVRFPWQDLIIHRQRIQ</sequence>
<accession>A0ABX1VCF5</accession>
<evidence type="ECO:0000313" key="3">
    <source>
        <dbReference type="EMBL" id="NNJ25631.1"/>
    </source>
</evidence>
<dbReference type="PROSITE" id="PS00498">
    <property type="entry name" value="TYROSINASE_2"/>
    <property type="match status" value="1"/>
</dbReference>
<dbReference type="Proteomes" id="UP000609651">
    <property type="component" value="Unassembled WGS sequence"/>
</dbReference>
<dbReference type="InterPro" id="IPR002227">
    <property type="entry name" value="Tyrosinase_Cu-bd"/>
</dbReference>
<name>A0ABX1VCF5_9PLAN</name>
<keyword evidence="1" id="KW-1133">Transmembrane helix</keyword>
<protein>
    <recommendedName>
        <fullName evidence="2">Tyrosinase copper-binding domain-containing protein</fullName>
    </recommendedName>
</protein>